<organism evidence="5 6">
    <name type="scientific">Eptatretus burgeri</name>
    <name type="common">Inshore hagfish</name>
    <dbReference type="NCBI Taxonomy" id="7764"/>
    <lineage>
        <taxon>Eukaryota</taxon>
        <taxon>Metazoa</taxon>
        <taxon>Chordata</taxon>
        <taxon>Craniata</taxon>
        <taxon>Vertebrata</taxon>
        <taxon>Cyclostomata</taxon>
        <taxon>Myxini</taxon>
        <taxon>Myxiniformes</taxon>
        <taxon>Myxinidae</taxon>
        <taxon>Eptatretinae</taxon>
        <taxon>Eptatretus</taxon>
    </lineage>
</organism>
<dbReference type="NCBIfam" id="TIGR00756">
    <property type="entry name" value="PPR"/>
    <property type="match status" value="1"/>
</dbReference>
<accession>A0A8C4R7C4</accession>
<feature type="repeat" description="PPR" evidence="2">
    <location>
        <begin position="109"/>
        <end position="143"/>
    </location>
</feature>
<dbReference type="Pfam" id="PF17177">
    <property type="entry name" value="PPR_long"/>
    <property type="match status" value="1"/>
</dbReference>
<dbReference type="Gene3D" id="1.25.40.10">
    <property type="entry name" value="Tetratricopeptide repeat domain"/>
    <property type="match status" value="1"/>
</dbReference>
<dbReference type="GeneTree" id="ENSGT00390000016775"/>
<evidence type="ECO:0000256" key="1">
    <source>
        <dbReference type="ARBA" id="ARBA00022737"/>
    </source>
</evidence>
<dbReference type="SMR" id="A0A8C4R7C4"/>
<dbReference type="InterPro" id="IPR002885">
    <property type="entry name" value="PPR_rpt"/>
</dbReference>
<dbReference type="PANTHER" id="PTHR46669">
    <property type="entry name" value="LEUCINE-RICH PPR MOTIF-CONTAINING PROTEIN, MITOCHONDRIAL"/>
    <property type="match status" value="1"/>
</dbReference>
<feature type="domain" description="PROP1-like PPR" evidence="4">
    <location>
        <begin position="89"/>
        <end position="221"/>
    </location>
</feature>
<evidence type="ECO:0000313" key="5">
    <source>
        <dbReference type="Ensembl" id="ENSEBUP00000025786.1"/>
    </source>
</evidence>
<evidence type="ECO:0000313" key="6">
    <source>
        <dbReference type="Proteomes" id="UP000694388"/>
    </source>
</evidence>
<protein>
    <recommendedName>
        <fullName evidence="4">PROP1-like PPR domain-containing protein</fullName>
    </recommendedName>
</protein>
<evidence type="ECO:0000259" key="4">
    <source>
        <dbReference type="Pfam" id="PF17177"/>
    </source>
</evidence>
<evidence type="ECO:0000256" key="2">
    <source>
        <dbReference type="PROSITE-ProRule" id="PRU00708"/>
    </source>
</evidence>
<name>A0A8C4R7C4_EPTBU</name>
<dbReference type="InterPro" id="IPR011990">
    <property type="entry name" value="TPR-like_helical_dom_sf"/>
</dbReference>
<feature type="transmembrane region" description="Helical" evidence="3">
    <location>
        <begin position="363"/>
        <end position="385"/>
    </location>
</feature>
<dbReference type="GO" id="GO:0005634">
    <property type="term" value="C:nucleus"/>
    <property type="evidence" value="ECO:0007669"/>
    <property type="project" value="TreeGrafter"/>
</dbReference>
<dbReference type="InterPro" id="IPR033490">
    <property type="entry name" value="LRP130"/>
</dbReference>
<dbReference type="PANTHER" id="PTHR46669:SF1">
    <property type="entry name" value="LEUCINE-RICH PPR MOTIF-CONTAINING PROTEIN, MITOCHONDRIAL"/>
    <property type="match status" value="1"/>
</dbReference>
<feature type="repeat" description="PPR" evidence="2">
    <location>
        <begin position="179"/>
        <end position="213"/>
    </location>
</feature>
<keyword evidence="6" id="KW-1185">Reference proteome</keyword>
<reference evidence="5" key="1">
    <citation type="submission" date="2025-08" db="UniProtKB">
        <authorList>
            <consortium name="Ensembl"/>
        </authorList>
    </citation>
    <scope>IDENTIFICATION</scope>
</reference>
<evidence type="ECO:0000256" key="3">
    <source>
        <dbReference type="SAM" id="Phobius"/>
    </source>
</evidence>
<reference evidence="5" key="2">
    <citation type="submission" date="2025-09" db="UniProtKB">
        <authorList>
            <consortium name="Ensembl"/>
        </authorList>
    </citation>
    <scope>IDENTIFICATION</scope>
</reference>
<dbReference type="InterPro" id="IPR033443">
    <property type="entry name" value="PROP1-like_PPR_dom"/>
</dbReference>
<dbReference type="Proteomes" id="UP000694388">
    <property type="component" value="Unplaced"/>
</dbReference>
<proteinExistence type="predicted"/>
<dbReference type="GO" id="GO:0070129">
    <property type="term" value="P:regulation of mitochondrial translation"/>
    <property type="evidence" value="ECO:0007669"/>
    <property type="project" value="TreeGrafter"/>
</dbReference>
<keyword evidence="3" id="KW-1133">Transmembrane helix</keyword>
<dbReference type="PROSITE" id="PS51375">
    <property type="entry name" value="PPR"/>
    <property type="match status" value="2"/>
</dbReference>
<sequence length="387" mass="44004">MANIPAWKGEHATISNTVTSPVVTAQQTRSLDQALKQLDIAVKRTGRIRYQLLNDVLRDIVRLDFPGQNHLLLLLRSCGNLMAETLPAERTKFAQAIWKQFGDLGVSYDDSHYNSLLKVYLQNEHTFSPTEFLAQMEKDGVAPNRVTYQRLLARYCNEGNMDGTSTVLEFMKAQDMPLTEHVFSALIIGHTRAGDMASAINVLSVMKDVGIEPSAETHMVMLCAFAEKGDFESIRQVCCCLISFVYPLIHLRDGCCVKRTVPPSLSGELCELSSRTDLFWPRMSCAFVLLNKVIALMKIFQRMGLPIRQHYFWPMLVLQRKVNDKAGVLYILKTMQELEVPPDMETFVKFVQPAFNSLQEATVEFQVCVCFGFVLTIFFFFKICFMY</sequence>
<dbReference type="GO" id="GO:0005739">
    <property type="term" value="C:mitochondrion"/>
    <property type="evidence" value="ECO:0007669"/>
    <property type="project" value="TreeGrafter"/>
</dbReference>
<keyword evidence="1" id="KW-0677">Repeat</keyword>
<dbReference type="Ensembl" id="ENSEBUT00000026362.1">
    <property type="protein sequence ID" value="ENSEBUP00000025786.1"/>
    <property type="gene ID" value="ENSEBUG00000015884.1"/>
</dbReference>
<dbReference type="GO" id="GO:0003730">
    <property type="term" value="F:mRNA 3'-UTR binding"/>
    <property type="evidence" value="ECO:0007669"/>
    <property type="project" value="TreeGrafter"/>
</dbReference>
<dbReference type="AlphaFoldDB" id="A0A8C4R7C4"/>
<keyword evidence="3" id="KW-0472">Membrane</keyword>
<keyword evidence="3" id="KW-0812">Transmembrane</keyword>